<dbReference type="InterPro" id="IPR036514">
    <property type="entry name" value="SGNH_hydro_sf"/>
</dbReference>
<dbReference type="Proteomes" id="UP000887222">
    <property type="component" value="Unassembled WGS sequence"/>
</dbReference>
<comment type="caution">
    <text evidence="2">The sequence shown here is derived from an EMBL/GenBank/DDBJ whole genome shotgun (WGS) entry which is preliminary data.</text>
</comment>
<dbReference type="SUPFAM" id="SSF52266">
    <property type="entry name" value="SGNH hydrolase"/>
    <property type="match status" value="1"/>
</dbReference>
<reference evidence="2 3" key="1">
    <citation type="journal article" date="2022" name="Int. J. Syst. Evol. Microbiol.">
        <title>Noviherbaspirillum aridicola sp. nov., isolated from an arid soil in Pakistan.</title>
        <authorList>
            <person name="Khan I.U."/>
            <person name="Saqib M."/>
            <person name="Amin A."/>
            <person name="Hussain F."/>
            <person name="Li L."/>
            <person name="Liu Y.H."/>
            <person name="Fang B.Z."/>
            <person name="Ahmed I."/>
            <person name="Li W.J."/>
        </authorList>
    </citation>
    <scope>NUCLEOTIDE SEQUENCE [LARGE SCALE GENOMIC DNA]</scope>
    <source>
        <strain evidence="2 3">NCCP-691</strain>
    </source>
</reference>
<keyword evidence="3" id="KW-1185">Reference proteome</keyword>
<name>A0ABQ4Q471_9BURK</name>
<gene>
    <name evidence="2" type="ORF">NCCP691_20010</name>
</gene>
<accession>A0ABQ4Q471</accession>
<protein>
    <recommendedName>
        <fullName evidence="1">SGNH hydrolase-type esterase domain-containing protein</fullName>
    </recommendedName>
</protein>
<proteinExistence type="predicted"/>
<dbReference type="CDD" id="cd00229">
    <property type="entry name" value="SGNH_hydrolase"/>
    <property type="match status" value="1"/>
</dbReference>
<evidence type="ECO:0000313" key="3">
    <source>
        <dbReference type="Proteomes" id="UP000887222"/>
    </source>
</evidence>
<dbReference type="InterPro" id="IPR013830">
    <property type="entry name" value="SGNH_hydro"/>
</dbReference>
<dbReference type="EMBL" id="BPMK01000008">
    <property type="protein sequence ID" value="GIZ51987.1"/>
    <property type="molecule type" value="Genomic_DNA"/>
</dbReference>
<organism evidence="2 3">
    <name type="scientific">Noviherbaspirillum aridicola</name>
    <dbReference type="NCBI Taxonomy" id="2849687"/>
    <lineage>
        <taxon>Bacteria</taxon>
        <taxon>Pseudomonadati</taxon>
        <taxon>Pseudomonadota</taxon>
        <taxon>Betaproteobacteria</taxon>
        <taxon>Burkholderiales</taxon>
        <taxon>Oxalobacteraceae</taxon>
        <taxon>Noviherbaspirillum</taxon>
    </lineage>
</organism>
<sequence length="223" mass="23508">MLAAPAALASMSHIVLLGDSIFDNGSYTGGGPDVISQVRGLMPGGWKASLLAVDGATTAGIPRQLERLPSGASHLVLSVGGNDALGAQHILQSRVATTGEAMMQLGRAVASFESAYRNAVAACLRPGLPLVLCTIYNGNFPDPQYRQQVTTALAVFNDVILRTAIEHRLGLIELRQICNEARDYANPIEPSSRGGEKIARAIIDVVTARTDARRRSLVIGAPP</sequence>
<dbReference type="Pfam" id="PF13472">
    <property type="entry name" value="Lipase_GDSL_2"/>
    <property type="match status" value="1"/>
</dbReference>
<feature type="domain" description="SGNH hydrolase-type esterase" evidence="1">
    <location>
        <begin position="16"/>
        <end position="183"/>
    </location>
</feature>
<evidence type="ECO:0000259" key="1">
    <source>
        <dbReference type="Pfam" id="PF13472"/>
    </source>
</evidence>
<dbReference type="Gene3D" id="3.40.50.1110">
    <property type="entry name" value="SGNH hydrolase"/>
    <property type="match status" value="1"/>
</dbReference>
<evidence type="ECO:0000313" key="2">
    <source>
        <dbReference type="EMBL" id="GIZ51987.1"/>
    </source>
</evidence>